<comment type="caution">
    <text evidence="1">The sequence shown here is derived from an EMBL/GenBank/DDBJ whole genome shotgun (WGS) entry which is preliminary data.</text>
</comment>
<sequence>MSFSVSLSLSTGFWFSQYLEGSGALSGELSEKKIMEDKCEIAKDYGTSQVYGVEPAESAILNGEKPGVSTPGLVLSRLAIAGSLPVQHCPAFPQLVLLWFSLP</sequence>
<evidence type="ECO:0000313" key="1">
    <source>
        <dbReference type="EMBL" id="CAK9143078.1"/>
    </source>
</evidence>
<dbReference type="Proteomes" id="UP001642360">
    <property type="component" value="Unassembled WGS sequence"/>
</dbReference>
<evidence type="ECO:0000313" key="2">
    <source>
        <dbReference type="Proteomes" id="UP001642360"/>
    </source>
</evidence>
<proteinExistence type="predicted"/>
<organism evidence="1 2">
    <name type="scientific">Ilex paraguariensis</name>
    <name type="common">yerba mate</name>
    <dbReference type="NCBI Taxonomy" id="185542"/>
    <lineage>
        <taxon>Eukaryota</taxon>
        <taxon>Viridiplantae</taxon>
        <taxon>Streptophyta</taxon>
        <taxon>Embryophyta</taxon>
        <taxon>Tracheophyta</taxon>
        <taxon>Spermatophyta</taxon>
        <taxon>Magnoliopsida</taxon>
        <taxon>eudicotyledons</taxon>
        <taxon>Gunneridae</taxon>
        <taxon>Pentapetalae</taxon>
        <taxon>asterids</taxon>
        <taxon>campanulids</taxon>
        <taxon>Aquifoliales</taxon>
        <taxon>Aquifoliaceae</taxon>
        <taxon>Ilex</taxon>
    </lineage>
</organism>
<dbReference type="AlphaFoldDB" id="A0ABC8RE99"/>
<accession>A0ABC8RE99</accession>
<dbReference type="EMBL" id="CAUOFW020001280">
    <property type="protein sequence ID" value="CAK9143078.1"/>
    <property type="molecule type" value="Genomic_DNA"/>
</dbReference>
<name>A0ABC8RE99_9AQUA</name>
<protein>
    <submittedName>
        <fullName evidence="1">Uncharacterized protein</fullName>
    </submittedName>
</protein>
<gene>
    <name evidence="1" type="ORF">ILEXP_LOCUS10775</name>
</gene>
<reference evidence="1 2" key="1">
    <citation type="submission" date="2024-02" db="EMBL/GenBank/DDBJ databases">
        <authorList>
            <person name="Vignale AGUSTIN F."/>
            <person name="Sosa J E."/>
            <person name="Modenutti C."/>
        </authorList>
    </citation>
    <scope>NUCLEOTIDE SEQUENCE [LARGE SCALE GENOMIC DNA]</scope>
</reference>
<keyword evidence="2" id="KW-1185">Reference proteome</keyword>